<name>A0A268EGW7_9BACL</name>
<evidence type="ECO:0008006" key="3">
    <source>
        <dbReference type="Google" id="ProtNLM"/>
    </source>
</evidence>
<protein>
    <recommendedName>
        <fullName evidence="3">DUF2313 domain-containing protein</fullName>
    </recommendedName>
</protein>
<accession>A0A268EGW7</accession>
<sequence length="187" mass="21026">MTDVDKRMRDYVPKYYIEMPVATNILDREAEEIERLYASIDDVLAQFFIETATWGLAHWERIFGLPTDTTKTYAQRREILLGRLRGIGTVTAELIDNVATAYADGDVDVSLDAPNYTVIITFVSTMGVPDQIDELKAAVRDITPAHLAIEYVFRFYTYAELASGGRTYGEVAATGKTYGEIYNRGLT</sequence>
<dbReference type="InterPro" id="IPR018755">
    <property type="entry name" value="Phage_Mu_Gp48"/>
</dbReference>
<reference evidence="1 2" key="1">
    <citation type="submission" date="2017-07" db="EMBL/GenBank/DDBJ databases">
        <title>Isolation and whole genome analysis of endospore-forming bacteria from heroin.</title>
        <authorList>
            <person name="Kalinowski J."/>
            <person name="Ahrens B."/>
            <person name="Al-Dilaimi A."/>
            <person name="Winkler A."/>
            <person name="Wibberg D."/>
            <person name="Schleenbecker U."/>
            <person name="Ruckert C."/>
            <person name="Wolfel R."/>
            <person name="Grass G."/>
        </authorList>
    </citation>
    <scope>NUCLEOTIDE SEQUENCE [LARGE SCALE GENOMIC DNA]</scope>
    <source>
        <strain evidence="1 2">7537-G1</strain>
    </source>
</reference>
<gene>
    <name evidence="1" type="ORF">CHH67_22310</name>
</gene>
<organism evidence="1 2">
    <name type="scientific">Paenibacillus campinasensis</name>
    <dbReference type="NCBI Taxonomy" id="66347"/>
    <lineage>
        <taxon>Bacteria</taxon>
        <taxon>Bacillati</taxon>
        <taxon>Bacillota</taxon>
        <taxon>Bacilli</taxon>
        <taxon>Bacillales</taxon>
        <taxon>Paenibacillaceae</taxon>
        <taxon>Paenibacillus</taxon>
    </lineage>
</organism>
<proteinExistence type="predicted"/>
<dbReference type="EMBL" id="NPBY01000079">
    <property type="protein sequence ID" value="PAD72381.1"/>
    <property type="molecule type" value="Genomic_DNA"/>
</dbReference>
<evidence type="ECO:0000313" key="2">
    <source>
        <dbReference type="Proteomes" id="UP000215596"/>
    </source>
</evidence>
<evidence type="ECO:0000313" key="1">
    <source>
        <dbReference type="EMBL" id="PAD72381.1"/>
    </source>
</evidence>
<dbReference type="OrthoDB" id="1629754at2"/>
<dbReference type="Pfam" id="PF10076">
    <property type="entry name" value="Phage_Mu_Gp48"/>
    <property type="match status" value="1"/>
</dbReference>
<dbReference type="RefSeq" id="WP_095267580.1">
    <property type="nucleotide sequence ID" value="NZ_NPBY01000079.1"/>
</dbReference>
<dbReference type="Proteomes" id="UP000215596">
    <property type="component" value="Unassembled WGS sequence"/>
</dbReference>
<comment type="caution">
    <text evidence="1">The sequence shown here is derived from an EMBL/GenBank/DDBJ whole genome shotgun (WGS) entry which is preliminary data.</text>
</comment>
<dbReference type="AlphaFoldDB" id="A0A268EGW7"/>